<protein>
    <submittedName>
        <fullName evidence="2">Uncharacterized protein</fullName>
    </submittedName>
</protein>
<sequence>MCTTPPNPQSYHPSRTLHMESSVRPTSGEFSSSQHKGTDQGRLVGFLVHQLTDITQIVSIKNYASY</sequence>
<proteinExistence type="predicted"/>
<reference evidence="2" key="1">
    <citation type="submission" date="2020-05" db="UniProtKB">
        <authorList>
            <consortium name="EnsemblMetazoa"/>
        </authorList>
    </citation>
    <scope>IDENTIFICATION</scope>
    <source>
        <strain evidence="2">Jacobina</strain>
    </source>
</reference>
<feature type="compositionally biased region" description="Polar residues" evidence="1">
    <location>
        <begin position="23"/>
        <end position="35"/>
    </location>
</feature>
<dbReference type="EnsemblMetazoa" id="LLOJ005937-RA">
    <property type="protein sequence ID" value="LLOJ005937-PA"/>
    <property type="gene ID" value="LLOJ005937"/>
</dbReference>
<keyword evidence="3" id="KW-1185">Reference proteome</keyword>
<name>A0A1B0CMP9_LUTLO</name>
<evidence type="ECO:0000313" key="2">
    <source>
        <dbReference type="EnsemblMetazoa" id="LLOJ005937-PA"/>
    </source>
</evidence>
<feature type="region of interest" description="Disordered" evidence="1">
    <location>
        <begin position="1"/>
        <end position="38"/>
    </location>
</feature>
<evidence type="ECO:0000256" key="1">
    <source>
        <dbReference type="SAM" id="MobiDB-lite"/>
    </source>
</evidence>
<accession>A0A1B0CMP9</accession>
<dbReference type="EMBL" id="AJWK01019017">
    <property type="status" value="NOT_ANNOTATED_CDS"/>
    <property type="molecule type" value="Genomic_DNA"/>
</dbReference>
<dbReference type="VEuPathDB" id="VectorBase:LLOJ005937"/>
<evidence type="ECO:0000313" key="3">
    <source>
        <dbReference type="Proteomes" id="UP000092461"/>
    </source>
</evidence>
<organism evidence="2 3">
    <name type="scientific">Lutzomyia longipalpis</name>
    <name type="common">Sand fly</name>
    <dbReference type="NCBI Taxonomy" id="7200"/>
    <lineage>
        <taxon>Eukaryota</taxon>
        <taxon>Metazoa</taxon>
        <taxon>Ecdysozoa</taxon>
        <taxon>Arthropoda</taxon>
        <taxon>Hexapoda</taxon>
        <taxon>Insecta</taxon>
        <taxon>Pterygota</taxon>
        <taxon>Neoptera</taxon>
        <taxon>Endopterygota</taxon>
        <taxon>Diptera</taxon>
        <taxon>Nematocera</taxon>
        <taxon>Psychodoidea</taxon>
        <taxon>Psychodidae</taxon>
        <taxon>Lutzomyia</taxon>
        <taxon>Lutzomyia</taxon>
    </lineage>
</organism>
<dbReference type="AlphaFoldDB" id="A0A1B0CMP9"/>
<dbReference type="Proteomes" id="UP000092461">
    <property type="component" value="Unassembled WGS sequence"/>
</dbReference>